<evidence type="ECO:0000313" key="1">
    <source>
        <dbReference type="EMBL" id="SHH87463.1"/>
    </source>
</evidence>
<dbReference type="EMBL" id="LT670817">
    <property type="protein sequence ID" value="SHH87463.1"/>
    <property type="molecule type" value="Genomic_DNA"/>
</dbReference>
<organism evidence="1 2">
    <name type="scientific">Bradyrhizobium erythrophlei</name>
    <dbReference type="NCBI Taxonomy" id="1437360"/>
    <lineage>
        <taxon>Bacteria</taxon>
        <taxon>Pseudomonadati</taxon>
        <taxon>Pseudomonadota</taxon>
        <taxon>Alphaproteobacteria</taxon>
        <taxon>Hyphomicrobiales</taxon>
        <taxon>Nitrobacteraceae</taxon>
        <taxon>Bradyrhizobium</taxon>
    </lineage>
</organism>
<accession>A0A1M5WK25</accession>
<dbReference type="AlphaFoldDB" id="A0A1M5WK25"/>
<dbReference type="Proteomes" id="UP000189796">
    <property type="component" value="Chromosome I"/>
</dbReference>
<protein>
    <submittedName>
        <fullName evidence="1">Uncharacterized protein</fullName>
    </submittedName>
</protein>
<name>A0A1M5WK25_9BRAD</name>
<proteinExistence type="predicted"/>
<evidence type="ECO:0000313" key="2">
    <source>
        <dbReference type="Proteomes" id="UP000189796"/>
    </source>
</evidence>
<sequence>MTDLREVRRPGVEHNTALPDCFVDPGFAIKQARLVPRTVFPRHTQANAVARNAARMPPISRYFTA</sequence>
<reference evidence="1 2" key="1">
    <citation type="submission" date="2016-11" db="EMBL/GenBank/DDBJ databases">
        <authorList>
            <person name="Jaros S."/>
            <person name="Januszkiewicz K."/>
            <person name="Wedrychowicz H."/>
        </authorList>
    </citation>
    <scope>NUCLEOTIDE SEQUENCE [LARGE SCALE GENOMIC DNA]</scope>
    <source>
        <strain evidence="1 2">GAS138</strain>
    </source>
</reference>
<gene>
    <name evidence="1" type="ORF">SAMN05443248_6611</name>
</gene>